<dbReference type="Proteomes" id="UP000831537">
    <property type="component" value="Chromosome"/>
</dbReference>
<dbReference type="Pfam" id="PF16430">
    <property type="entry name" value="DUF5027"/>
    <property type="match status" value="1"/>
</dbReference>
<sequence>MKRINKLGLLSVLMLFILLSACSYKEFEDSLKSKLDTEKEDQYVNPSNIPVNDPEVEQTEATASEAELATVGDTITFTFDGGDESHQFQYTLNQAFKSDTINELSLKREDFADPSLINEDGSIDEMYRLVLVDVTVKNINNDSFMSEEDNNQPIMFIESSIGFKEEIEDPNGPFTLQAVYFSEHPPYEKNQWNDYYQFPLSFGQELDAKVGWFVPAEQLEKEPLYYIIGGGGSAEYYKYFELTFD</sequence>
<gene>
    <name evidence="1" type="ORF">MUN87_13345</name>
</gene>
<evidence type="ECO:0000313" key="1">
    <source>
        <dbReference type="EMBL" id="UOQ83739.1"/>
    </source>
</evidence>
<dbReference type="InterPro" id="IPR032208">
    <property type="entry name" value="DUF5027"/>
</dbReference>
<accession>A0ABY4GHP8</accession>
<keyword evidence="2" id="KW-1185">Reference proteome</keyword>
<dbReference type="EMBL" id="CP095071">
    <property type="protein sequence ID" value="UOQ83739.1"/>
    <property type="molecule type" value="Genomic_DNA"/>
</dbReference>
<dbReference type="PROSITE" id="PS51257">
    <property type="entry name" value="PROKAR_LIPOPROTEIN"/>
    <property type="match status" value="1"/>
</dbReference>
<reference evidence="1 2" key="1">
    <citation type="submission" date="2022-04" db="EMBL/GenBank/DDBJ databases">
        <title>Gracilibacillus sp. isolated from saltern.</title>
        <authorList>
            <person name="Won M."/>
            <person name="Lee C.-M."/>
            <person name="Woen H.-Y."/>
            <person name="Kwon S.-W."/>
        </authorList>
    </citation>
    <scope>NUCLEOTIDE SEQUENCE [LARGE SCALE GENOMIC DNA]</scope>
    <source>
        <strain evidence="1 2">SSPM10-3</strain>
    </source>
</reference>
<organism evidence="1 2">
    <name type="scientific">Gracilibacillus salinarum</name>
    <dbReference type="NCBI Taxonomy" id="2932255"/>
    <lineage>
        <taxon>Bacteria</taxon>
        <taxon>Bacillati</taxon>
        <taxon>Bacillota</taxon>
        <taxon>Bacilli</taxon>
        <taxon>Bacillales</taxon>
        <taxon>Bacillaceae</taxon>
        <taxon>Gracilibacillus</taxon>
    </lineage>
</organism>
<name>A0ABY4GHP8_9BACI</name>
<evidence type="ECO:0000313" key="2">
    <source>
        <dbReference type="Proteomes" id="UP000831537"/>
    </source>
</evidence>
<protein>
    <recommendedName>
        <fullName evidence="3">DUF4352 domain-containing protein</fullName>
    </recommendedName>
</protein>
<proteinExistence type="predicted"/>
<dbReference type="RefSeq" id="WP_244740869.1">
    <property type="nucleotide sequence ID" value="NZ_CP095071.1"/>
</dbReference>
<evidence type="ECO:0008006" key="3">
    <source>
        <dbReference type="Google" id="ProtNLM"/>
    </source>
</evidence>